<accession>A0A6A6X986</accession>
<sequence length="302" mass="32575">MASDSRVFLFFVQFVTLAILFRSAHSSCYLPNGTSPDDKWTAPCSSDPSNPLHSTCCHTQWANPPGSDIKYGPTQDECMSNGLCQNRGSSSIPGAEQAPWTHFYRVQCTDKDFKGCLDVCSTGLNAHDGVQLTPCDGTSTSEKWCCGDTTSCCSPENAYKAVYIPRNFSSSAAHGLPPTPTPNTTSSVTPSVTPNPQGKKLTNGAKAGIVLGTIIGAILFLALGFFLGFLGRRLLKKTAKTTKPPAEIGSESIHDIHAYRFEAESKRPSFSHELGDRRSRAEMGGKAQLAELAELSSEERKR</sequence>
<proteinExistence type="predicted"/>
<dbReference type="OrthoDB" id="5215637at2759"/>
<keyword evidence="2" id="KW-1133">Transmembrane helix</keyword>
<evidence type="ECO:0000256" key="1">
    <source>
        <dbReference type="SAM" id="MobiDB-lite"/>
    </source>
</evidence>
<organism evidence="4 5">
    <name type="scientific">Melanomma pulvis-pyrius CBS 109.77</name>
    <dbReference type="NCBI Taxonomy" id="1314802"/>
    <lineage>
        <taxon>Eukaryota</taxon>
        <taxon>Fungi</taxon>
        <taxon>Dikarya</taxon>
        <taxon>Ascomycota</taxon>
        <taxon>Pezizomycotina</taxon>
        <taxon>Dothideomycetes</taxon>
        <taxon>Pleosporomycetidae</taxon>
        <taxon>Pleosporales</taxon>
        <taxon>Melanommataceae</taxon>
        <taxon>Melanomma</taxon>
    </lineage>
</organism>
<keyword evidence="3" id="KW-0732">Signal</keyword>
<feature type="signal peptide" evidence="3">
    <location>
        <begin position="1"/>
        <end position="26"/>
    </location>
</feature>
<dbReference type="EMBL" id="MU001948">
    <property type="protein sequence ID" value="KAF2792956.1"/>
    <property type="molecule type" value="Genomic_DNA"/>
</dbReference>
<evidence type="ECO:0000313" key="5">
    <source>
        <dbReference type="Proteomes" id="UP000799757"/>
    </source>
</evidence>
<evidence type="ECO:0000313" key="4">
    <source>
        <dbReference type="EMBL" id="KAF2792956.1"/>
    </source>
</evidence>
<protein>
    <submittedName>
        <fullName evidence="4">Uncharacterized protein</fullName>
    </submittedName>
</protein>
<keyword evidence="5" id="KW-1185">Reference proteome</keyword>
<evidence type="ECO:0000256" key="3">
    <source>
        <dbReference type="SAM" id="SignalP"/>
    </source>
</evidence>
<name>A0A6A6X986_9PLEO</name>
<feature type="compositionally biased region" description="Low complexity" evidence="1">
    <location>
        <begin position="182"/>
        <end position="196"/>
    </location>
</feature>
<reference evidence="4" key="1">
    <citation type="journal article" date="2020" name="Stud. Mycol.">
        <title>101 Dothideomycetes genomes: a test case for predicting lifestyles and emergence of pathogens.</title>
        <authorList>
            <person name="Haridas S."/>
            <person name="Albert R."/>
            <person name="Binder M."/>
            <person name="Bloem J."/>
            <person name="Labutti K."/>
            <person name="Salamov A."/>
            <person name="Andreopoulos B."/>
            <person name="Baker S."/>
            <person name="Barry K."/>
            <person name="Bills G."/>
            <person name="Bluhm B."/>
            <person name="Cannon C."/>
            <person name="Castanera R."/>
            <person name="Culley D."/>
            <person name="Daum C."/>
            <person name="Ezra D."/>
            <person name="Gonzalez J."/>
            <person name="Henrissat B."/>
            <person name="Kuo A."/>
            <person name="Liang C."/>
            <person name="Lipzen A."/>
            <person name="Lutzoni F."/>
            <person name="Magnuson J."/>
            <person name="Mondo S."/>
            <person name="Nolan M."/>
            <person name="Ohm R."/>
            <person name="Pangilinan J."/>
            <person name="Park H.-J."/>
            <person name="Ramirez L."/>
            <person name="Alfaro M."/>
            <person name="Sun H."/>
            <person name="Tritt A."/>
            <person name="Yoshinaga Y."/>
            <person name="Zwiers L.-H."/>
            <person name="Turgeon B."/>
            <person name="Goodwin S."/>
            <person name="Spatafora J."/>
            <person name="Crous P."/>
            <person name="Grigoriev I."/>
        </authorList>
    </citation>
    <scope>NUCLEOTIDE SEQUENCE</scope>
    <source>
        <strain evidence="4">CBS 109.77</strain>
    </source>
</reference>
<dbReference type="Proteomes" id="UP000799757">
    <property type="component" value="Unassembled WGS sequence"/>
</dbReference>
<feature type="chain" id="PRO_5025457210" evidence="3">
    <location>
        <begin position="27"/>
        <end position="302"/>
    </location>
</feature>
<dbReference type="PROSITE" id="PS50231">
    <property type="entry name" value="RICIN_B_LECTIN"/>
    <property type="match status" value="1"/>
</dbReference>
<keyword evidence="2" id="KW-0812">Transmembrane</keyword>
<dbReference type="AlphaFoldDB" id="A0A6A6X986"/>
<feature type="region of interest" description="Disordered" evidence="1">
    <location>
        <begin position="173"/>
        <end position="202"/>
    </location>
</feature>
<feature type="transmembrane region" description="Helical" evidence="2">
    <location>
        <begin position="209"/>
        <end position="230"/>
    </location>
</feature>
<evidence type="ECO:0000256" key="2">
    <source>
        <dbReference type="SAM" id="Phobius"/>
    </source>
</evidence>
<gene>
    <name evidence="4" type="ORF">K505DRAFT_418116</name>
</gene>
<keyword evidence="2" id="KW-0472">Membrane</keyword>